<reference evidence="2 3" key="1">
    <citation type="submission" date="2020-04" db="EMBL/GenBank/DDBJ databases">
        <authorList>
            <person name="De Canck E."/>
        </authorList>
    </citation>
    <scope>NUCLEOTIDE SEQUENCE [LARGE SCALE GENOMIC DNA]</scope>
    <source>
        <strain evidence="2 3">LMG 29542</strain>
    </source>
</reference>
<name>A0A6J5E200_9BURK</name>
<accession>A0A6J5E200</accession>
<dbReference type="RefSeq" id="WP_175227704.1">
    <property type="nucleotide sequence ID" value="NZ_CADIKH010000015.1"/>
</dbReference>
<evidence type="ECO:0000313" key="2">
    <source>
        <dbReference type="EMBL" id="CAB3759125.1"/>
    </source>
</evidence>
<evidence type="ECO:0000256" key="1">
    <source>
        <dbReference type="SAM" id="MobiDB-lite"/>
    </source>
</evidence>
<gene>
    <name evidence="2" type="ORF">LMG29542_03492</name>
</gene>
<dbReference type="Gene3D" id="1.10.3210.10">
    <property type="entry name" value="Hypothetical protein af1432"/>
    <property type="match status" value="1"/>
</dbReference>
<dbReference type="SUPFAM" id="SSF109604">
    <property type="entry name" value="HD-domain/PDEase-like"/>
    <property type="match status" value="1"/>
</dbReference>
<feature type="region of interest" description="Disordered" evidence="1">
    <location>
        <begin position="298"/>
        <end position="319"/>
    </location>
</feature>
<dbReference type="Proteomes" id="UP000494363">
    <property type="component" value="Unassembled WGS sequence"/>
</dbReference>
<feature type="region of interest" description="Disordered" evidence="1">
    <location>
        <begin position="1"/>
        <end position="31"/>
    </location>
</feature>
<keyword evidence="3" id="KW-1185">Reference proteome</keyword>
<proteinExistence type="predicted"/>
<dbReference type="EMBL" id="CADIKH010000015">
    <property type="protein sequence ID" value="CAB3759125.1"/>
    <property type="molecule type" value="Genomic_DNA"/>
</dbReference>
<sequence length="563" mass="61940">MFEFRSPSVTFHPTSDHTPIKAGSIDDNFNPPTSGNLVAGLKTEMAIELRNQIGPENMQTFSGVRSGVPSAKPRLTAERIIKPYVNYLEDKGQLTDRHAADIVKDIVGGLGKPALAQHQGNPPQYVSHGFDHSERVAGYIDQIIKAYPEIEQSAAKKYNISPGLARFLFQVTAHWHDIGYPDLDGRPKSTHGLSSASIFDGIRDQLSSLIRHENGQADQVLSDMRKAIQLHSADVDAEHYPINVKTDRGALLTSDVESLEKLLNHYLMSSRRPHQVQEIDIRGHDAKEMEKRVNDMLKSQSIPQSAKVTADESKDEYAGRPAALDRNNQVKVGLRYTEQELTKNPFAVIRLADNLDMAANRLSPFQRSPVFQTIYWKLGDQAPIGRALSALDKLDDKNTSGVLDISRGLRSAAAGGNSIDLDSSILLGVVNRFTPDLIHGADARAARRLLIRATVDSVLSSPIARGLPEADRAMLREVGYRMNGESVRHFGGCEAIEKVEVKRGRVSVTVNGPLFRKLNELKDPGGIGIGEYQVERAKQAFSSLTINGKRPVVEVTDRNAAAM</sequence>
<dbReference type="AlphaFoldDB" id="A0A6J5E200"/>
<evidence type="ECO:0000313" key="3">
    <source>
        <dbReference type="Proteomes" id="UP000494363"/>
    </source>
</evidence>
<protein>
    <submittedName>
        <fullName evidence="2">Uncharacterized protein</fullName>
    </submittedName>
</protein>
<feature type="compositionally biased region" description="Basic and acidic residues" evidence="1">
    <location>
        <begin position="309"/>
        <end position="318"/>
    </location>
</feature>
<feature type="compositionally biased region" description="Polar residues" evidence="1">
    <location>
        <begin position="298"/>
        <end position="307"/>
    </location>
</feature>
<organism evidence="2 3">
    <name type="scientific">Paraburkholderia humisilvae</name>
    <dbReference type="NCBI Taxonomy" id="627669"/>
    <lineage>
        <taxon>Bacteria</taxon>
        <taxon>Pseudomonadati</taxon>
        <taxon>Pseudomonadota</taxon>
        <taxon>Betaproteobacteria</taxon>
        <taxon>Burkholderiales</taxon>
        <taxon>Burkholderiaceae</taxon>
        <taxon>Paraburkholderia</taxon>
    </lineage>
</organism>